<evidence type="ECO:0000256" key="6">
    <source>
        <dbReference type="SAM" id="Phobius"/>
    </source>
</evidence>
<dbReference type="AlphaFoldDB" id="A0A6B2L5J8"/>
<evidence type="ECO:0000313" key="8">
    <source>
        <dbReference type="EMBL" id="NDV32262.1"/>
    </source>
</evidence>
<feature type="transmembrane region" description="Helical" evidence="6">
    <location>
        <begin position="334"/>
        <end position="358"/>
    </location>
</feature>
<name>A0A6B2L5J8_9EUKA</name>
<feature type="transmembrane region" description="Helical" evidence="6">
    <location>
        <begin position="262"/>
        <end position="282"/>
    </location>
</feature>
<sequence length="395" mass="44680">MDKVGQDYSLWSGSRSYCCTSSLFKAGGCPEVGVMTIKVPKNPSENGYYLHYANLTLAQYTKDEASFSNSLELKHTGQWYFVLANCGAEGDEVTLEIDGSVEFKNPFGYIGGESFGYIYIYWIFTALYVLVALWWGYATYKHNKDMVMVQHLIGFVIGISIFENLIWAGDYTIYNINGVVHPIANIFGAIFSSCSLTSIRLLVLLVALGFKVTKPTLKRKQKLSIIVLMTGYFIVEASQEYIAVAEASGEQIQNSLKITMSLFLGITEMIVLGWIGWSLRLLYKNPLLAFQPEKQALYKHTIILLLATISLSLLAALLEFFFELFSNHLDLWRFLWIFGTYWEIVYFGFLLTIVAIWLPTDRNTKLSYGKVQVVDGEEVEELELESSEEGDEGNL</sequence>
<feature type="transmembrane region" description="Helical" evidence="6">
    <location>
        <begin position="119"/>
        <end position="140"/>
    </location>
</feature>
<dbReference type="InterPro" id="IPR053937">
    <property type="entry name" value="GOST_TM"/>
</dbReference>
<organism evidence="8">
    <name type="scientific">Arcella intermedia</name>
    <dbReference type="NCBI Taxonomy" id="1963864"/>
    <lineage>
        <taxon>Eukaryota</taxon>
        <taxon>Amoebozoa</taxon>
        <taxon>Tubulinea</taxon>
        <taxon>Elardia</taxon>
        <taxon>Arcellinida</taxon>
        <taxon>Sphaerothecina</taxon>
        <taxon>Arcellidae</taxon>
        <taxon>Arcella</taxon>
    </lineage>
</organism>
<feature type="transmembrane region" description="Helical" evidence="6">
    <location>
        <begin position="152"/>
        <end position="174"/>
    </location>
</feature>
<evidence type="ECO:0000256" key="5">
    <source>
        <dbReference type="ARBA" id="ARBA00023136"/>
    </source>
</evidence>
<evidence type="ECO:0000256" key="2">
    <source>
        <dbReference type="ARBA" id="ARBA00022692"/>
    </source>
</evidence>
<dbReference type="Pfam" id="PF06814">
    <property type="entry name" value="GOST_TM"/>
    <property type="match status" value="1"/>
</dbReference>
<proteinExistence type="predicted"/>
<comment type="subcellular location">
    <subcellularLocation>
        <location evidence="1">Membrane</location>
        <topology evidence="1">Multi-pass membrane protein</topology>
    </subcellularLocation>
</comment>
<keyword evidence="2 6" id="KW-0812">Transmembrane</keyword>
<protein>
    <recommendedName>
        <fullName evidence="7">GOST seven transmembrane domain-containing protein</fullName>
    </recommendedName>
</protein>
<dbReference type="GO" id="GO:0005794">
    <property type="term" value="C:Golgi apparatus"/>
    <property type="evidence" value="ECO:0007669"/>
    <property type="project" value="TreeGrafter"/>
</dbReference>
<dbReference type="EMBL" id="GIBP01003293">
    <property type="protein sequence ID" value="NDV32262.1"/>
    <property type="molecule type" value="Transcribed_RNA"/>
</dbReference>
<evidence type="ECO:0000259" key="7">
    <source>
        <dbReference type="Pfam" id="PF06814"/>
    </source>
</evidence>
<keyword evidence="5 6" id="KW-0472">Membrane</keyword>
<evidence type="ECO:0000256" key="4">
    <source>
        <dbReference type="ARBA" id="ARBA00022989"/>
    </source>
</evidence>
<dbReference type="PANTHER" id="PTHR21229:SF1">
    <property type="entry name" value="GH17801P"/>
    <property type="match status" value="1"/>
</dbReference>
<dbReference type="PANTHER" id="PTHR21229">
    <property type="entry name" value="LUNG SEVEN TRANSMEMBRANE RECEPTOR"/>
    <property type="match status" value="1"/>
</dbReference>
<feature type="transmembrane region" description="Helical" evidence="6">
    <location>
        <begin position="186"/>
        <end position="210"/>
    </location>
</feature>
<keyword evidence="4 6" id="KW-1133">Transmembrane helix</keyword>
<accession>A0A6B2L5J8</accession>
<keyword evidence="3" id="KW-0732">Signal</keyword>
<evidence type="ECO:0000256" key="1">
    <source>
        <dbReference type="ARBA" id="ARBA00004141"/>
    </source>
</evidence>
<evidence type="ECO:0000256" key="3">
    <source>
        <dbReference type="ARBA" id="ARBA00022729"/>
    </source>
</evidence>
<feature type="transmembrane region" description="Helical" evidence="6">
    <location>
        <begin position="302"/>
        <end position="322"/>
    </location>
</feature>
<dbReference type="GO" id="GO:0016020">
    <property type="term" value="C:membrane"/>
    <property type="evidence" value="ECO:0007669"/>
    <property type="project" value="UniProtKB-SubCell"/>
</dbReference>
<reference evidence="8" key="1">
    <citation type="journal article" date="2020" name="J. Eukaryot. Microbiol.">
        <title>De novo Sequencing, Assembly and Annotation of the Transcriptome for the Free-Living Testate Amoeba Arcella intermedia.</title>
        <authorList>
            <person name="Ribeiro G.M."/>
            <person name="Porfirio-Sousa A.L."/>
            <person name="Maurer-Alcala X.X."/>
            <person name="Katz L.A."/>
            <person name="Lahr D.J.G."/>
        </authorList>
    </citation>
    <scope>NUCLEOTIDE SEQUENCE</scope>
</reference>
<feature type="transmembrane region" description="Helical" evidence="6">
    <location>
        <begin position="222"/>
        <end position="242"/>
    </location>
</feature>
<dbReference type="InterPro" id="IPR009637">
    <property type="entry name" value="GPR107/GPR108-like"/>
</dbReference>
<feature type="domain" description="GOST seven transmembrane" evidence="7">
    <location>
        <begin position="119"/>
        <end position="363"/>
    </location>
</feature>